<dbReference type="GO" id="GO:0007156">
    <property type="term" value="P:homophilic cell adhesion via plasma membrane adhesion molecules"/>
    <property type="evidence" value="ECO:0007669"/>
    <property type="project" value="TreeGrafter"/>
</dbReference>
<dbReference type="PANTHER" id="PTHR45080:SF8">
    <property type="entry name" value="IG-LIKE DOMAIN-CONTAINING PROTEIN"/>
    <property type="match status" value="1"/>
</dbReference>
<dbReference type="SMART" id="SM00408">
    <property type="entry name" value="IGc2"/>
    <property type="match status" value="1"/>
</dbReference>
<dbReference type="Proteomes" id="UP000311919">
    <property type="component" value="Unassembled WGS sequence"/>
</dbReference>
<dbReference type="GO" id="GO:0030424">
    <property type="term" value="C:axon"/>
    <property type="evidence" value="ECO:0007669"/>
    <property type="project" value="TreeGrafter"/>
</dbReference>
<feature type="non-terminal residue" evidence="4">
    <location>
        <position position="319"/>
    </location>
</feature>
<dbReference type="EMBL" id="SKCS01000058">
    <property type="protein sequence ID" value="TNN18965.1"/>
    <property type="molecule type" value="Genomic_DNA"/>
</dbReference>
<dbReference type="GO" id="GO:0008046">
    <property type="term" value="F:axon guidance receptor activity"/>
    <property type="evidence" value="ECO:0007669"/>
    <property type="project" value="TreeGrafter"/>
</dbReference>
<dbReference type="InterPro" id="IPR007110">
    <property type="entry name" value="Ig-like_dom"/>
</dbReference>
<dbReference type="InterPro" id="IPR013783">
    <property type="entry name" value="Ig-like_fold"/>
</dbReference>
<dbReference type="SUPFAM" id="SSF48726">
    <property type="entry name" value="Immunoglobulin"/>
    <property type="match status" value="2"/>
</dbReference>
<dbReference type="GO" id="GO:0043025">
    <property type="term" value="C:neuronal cell body"/>
    <property type="evidence" value="ECO:0007669"/>
    <property type="project" value="TreeGrafter"/>
</dbReference>
<evidence type="ECO:0000313" key="5">
    <source>
        <dbReference type="Proteomes" id="UP000311919"/>
    </source>
</evidence>
<dbReference type="OrthoDB" id="10253954at2759"/>
<protein>
    <submittedName>
        <fullName evidence="4">Receptor-type tyrosine-protein phosphatase F</fullName>
    </submittedName>
</protein>
<keyword evidence="1" id="KW-0732">Signal</keyword>
<keyword evidence="4" id="KW-0675">Receptor</keyword>
<evidence type="ECO:0000256" key="2">
    <source>
        <dbReference type="ARBA" id="ARBA00023157"/>
    </source>
</evidence>
<dbReference type="AlphaFoldDB" id="A0A4Z2DR52"/>
<dbReference type="InterPro" id="IPR050958">
    <property type="entry name" value="Cell_Adh-Cytoskel_Orgn"/>
</dbReference>
<comment type="caution">
    <text evidence="4">The sequence shown here is derived from an EMBL/GenBank/DDBJ whole genome shotgun (WGS) entry which is preliminary data.</text>
</comment>
<proteinExistence type="predicted"/>
<keyword evidence="2" id="KW-1015">Disulfide bond</keyword>
<dbReference type="SMART" id="SM00409">
    <property type="entry name" value="IG"/>
    <property type="match status" value="1"/>
</dbReference>
<dbReference type="FunFam" id="2.60.40.10:FF:000023">
    <property type="entry name" value="receptor-type tyrosine-protein phosphatase delta isoform X2"/>
    <property type="match status" value="1"/>
</dbReference>
<name>A0A4Z2DR52_SCHJA</name>
<dbReference type="GO" id="GO:0050808">
    <property type="term" value="P:synapse organization"/>
    <property type="evidence" value="ECO:0007669"/>
    <property type="project" value="TreeGrafter"/>
</dbReference>
<evidence type="ECO:0000259" key="3">
    <source>
        <dbReference type="PROSITE" id="PS50835"/>
    </source>
</evidence>
<keyword evidence="5" id="KW-1185">Reference proteome</keyword>
<dbReference type="Pfam" id="PF07679">
    <property type="entry name" value="I-set"/>
    <property type="match status" value="2"/>
</dbReference>
<dbReference type="GO" id="GO:0005886">
    <property type="term" value="C:plasma membrane"/>
    <property type="evidence" value="ECO:0007669"/>
    <property type="project" value="TreeGrafter"/>
</dbReference>
<feature type="domain" description="Ig-like" evidence="3">
    <location>
        <begin position="269"/>
        <end position="319"/>
    </location>
</feature>
<dbReference type="PANTHER" id="PTHR45080">
    <property type="entry name" value="CONTACTIN 5"/>
    <property type="match status" value="1"/>
</dbReference>
<gene>
    <name evidence="4" type="ORF">EWB00_009595</name>
</gene>
<dbReference type="InterPro" id="IPR003598">
    <property type="entry name" value="Ig_sub2"/>
</dbReference>
<evidence type="ECO:0000256" key="1">
    <source>
        <dbReference type="ARBA" id="ARBA00022729"/>
    </source>
</evidence>
<dbReference type="Gene3D" id="2.60.40.10">
    <property type="entry name" value="Immunoglobulins"/>
    <property type="match status" value="2"/>
</dbReference>
<sequence>MVLMILLLLLLLLTLIIVMYIITKQLLNYTLLSGNYSIQNNNYNILKYCHLYRNQQFIFKVIYLKIILIISLLCLHCTLNDTTYCIDLHHIHGYNDLGQHLNSFKQLKIWNNTLLIIMKMIKKWLDCIEQIINLIGIYDPLVIPTCYGSLFQELVNLSHVIDRKEKPQIIEEPKSAITIVGQSVLFVCLVEGNPAPKVQWKVSGTSVSESRFGKTFRAPRGSILRVNNALPIYNGAIITCTATNALGQAESSATLTVIADESNAPPGYPRFLNSFSVIVARKNAEVELECRATGDPMPEITWFKDSVPIDLSNPRYKKL</sequence>
<dbReference type="InterPro" id="IPR003599">
    <property type="entry name" value="Ig_sub"/>
</dbReference>
<dbReference type="PROSITE" id="PS50835">
    <property type="entry name" value="IG_LIKE"/>
    <property type="match status" value="2"/>
</dbReference>
<evidence type="ECO:0000313" key="4">
    <source>
        <dbReference type="EMBL" id="TNN18965.1"/>
    </source>
</evidence>
<dbReference type="InterPro" id="IPR036179">
    <property type="entry name" value="Ig-like_dom_sf"/>
</dbReference>
<feature type="domain" description="Ig-like" evidence="3">
    <location>
        <begin position="167"/>
        <end position="256"/>
    </location>
</feature>
<organism evidence="4 5">
    <name type="scientific">Schistosoma japonicum</name>
    <name type="common">Blood fluke</name>
    <dbReference type="NCBI Taxonomy" id="6182"/>
    <lineage>
        <taxon>Eukaryota</taxon>
        <taxon>Metazoa</taxon>
        <taxon>Spiralia</taxon>
        <taxon>Lophotrochozoa</taxon>
        <taxon>Platyhelminthes</taxon>
        <taxon>Trematoda</taxon>
        <taxon>Digenea</taxon>
        <taxon>Strigeidida</taxon>
        <taxon>Schistosomatoidea</taxon>
        <taxon>Schistosomatidae</taxon>
        <taxon>Schistosoma</taxon>
    </lineage>
</organism>
<accession>A0A4Z2DR52</accession>
<dbReference type="InterPro" id="IPR013098">
    <property type="entry name" value="Ig_I-set"/>
</dbReference>
<dbReference type="STRING" id="6182.A0A4Z2DR52"/>
<reference evidence="4 5" key="1">
    <citation type="submission" date="2019-03" db="EMBL/GenBank/DDBJ databases">
        <title>An improved genome assembly of the fluke Schistosoma japonicum.</title>
        <authorList>
            <person name="Hu W."/>
            <person name="Luo F."/>
            <person name="Yin M."/>
            <person name="Mo X."/>
            <person name="Sun C."/>
            <person name="Wu Q."/>
            <person name="Zhu B."/>
            <person name="Xiang M."/>
            <person name="Wang J."/>
            <person name="Wang Y."/>
            <person name="Zhang T."/>
            <person name="Xu B."/>
            <person name="Zheng H."/>
            <person name="Feng Z."/>
        </authorList>
    </citation>
    <scope>NUCLEOTIDE SEQUENCE [LARGE SCALE GENOMIC DNA]</scope>
    <source>
        <strain evidence="4">HuSjv2</strain>
        <tissue evidence="4">Worms</tissue>
    </source>
</reference>